<sequence length="422" mass="46443">MLYPQIAMVICDSVAISGLQLTVSANARELTFRARFQGEVMSGGCSRERSVDSSSPNYPVYYPSSNPPPAKVPRKRCTNKEENLSTPNIEVSPVDSIWQIIDPTPDVRGLFAAFDAQYFGGRLSSVEVRWSHRMTLCAGRCIYEASGGLCSIRLSEPLLKYRPRSDLVETLLHEMIHAFLFVTQNNRDRSAHGPSFQFHMNRINKCAKTNITIYHNFHDEVDNYKVHWWKCNGPCANRSPFYGLVRRSMNRAPGPNDTWWAEHQATCSGQFIKILEPEAPKNVAKKGKRGTRKLKSHVKTSGSTPDLRKLFQGTSKTVDAPSTSIMAPKAALFNDPVVPFSGIGHRLGRSLSPPAQPSILALTASPPPSSAADTNADPNCAAASVSSSSDFMPTGVVQCPVCFRMVPVDYVNKHLDACLVAA</sequence>
<evidence type="ECO:0000256" key="1">
    <source>
        <dbReference type="ARBA" id="ARBA00004123"/>
    </source>
</evidence>
<dbReference type="Gene3D" id="3.30.160.60">
    <property type="entry name" value="Classic Zinc Finger"/>
    <property type="match status" value="1"/>
</dbReference>
<keyword evidence="6" id="KW-0479">Metal-binding</keyword>
<evidence type="ECO:0000259" key="17">
    <source>
        <dbReference type="PROSITE" id="PS51908"/>
    </source>
</evidence>
<organism evidence="18 19">
    <name type="scientific">Taenia crassiceps</name>
    <dbReference type="NCBI Taxonomy" id="6207"/>
    <lineage>
        <taxon>Eukaryota</taxon>
        <taxon>Metazoa</taxon>
        <taxon>Spiralia</taxon>
        <taxon>Lophotrochozoa</taxon>
        <taxon>Platyhelminthes</taxon>
        <taxon>Cestoda</taxon>
        <taxon>Eucestoda</taxon>
        <taxon>Cyclophyllidea</taxon>
        <taxon>Taeniidae</taxon>
        <taxon>Taenia</taxon>
    </lineage>
</organism>
<keyword evidence="13" id="KW-0539">Nucleus</keyword>
<evidence type="ECO:0000256" key="13">
    <source>
        <dbReference type="ARBA" id="ARBA00023242"/>
    </source>
</evidence>
<evidence type="ECO:0000256" key="11">
    <source>
        <dbReference type="ARBA" id="ARBA00023049"/>
    </source>
</evidence>
<dbReference type="Pfam" id="PF10263">
    <property type="entry name" value="SprT-like"/>
    <property type="match status" value="1"/>
</dbReference>
<comment type="similarity">
    <text evidence="3">Belongs to the Spartan family.</text>
</comment>
<dbReference type="InterPro" id="IPR044245">
    <property type="entry name" value="Spartan"/>
</dbReference>
<dbReference type="Pfam" id="PF22934">
    <property type="entry name" value="SPRTN_ZBD"/>
    <property type="match status" value="1"/>
</dbReference>
<dbReference type="EMBL" id="JAKROA010000003">
    <property type="protein sequence ID" value="KAL5108328.1"/>
    <property type="molecule type" value="Genomic_DNA"/>
</dbReference>
<keyword evidence="11" id="KW-0482">Metalloprotease</keyword>
<dbReference type="SMART" id="SM00734">
    <property type="entry name" value="ZnF_Rad18"/>
    <property type="match status" value="1"/>
</dbReference>
<evidence type="ECO:0000256" key="14">
    <source>
        <dbReference type="ARBA" id="ARBA00030396"/>
    </source>
</evidence>
<dbReference type="SMART" id="SM00731">
    <property type="entry name" value="SprT"/>
    <property type="match status" value="1"/>
</dbReference>
<evidence type="ECO:0000256" key="16">
    <source>
        <dbReference type="SAM" id="MobiDB-lite"/>
    </source>
</evidence>
<evidence type="ECO:0000256" key="15">
    <source>
        <dbReference type="PROSITE-ProRule" id="PRU01256"/>
    </source>
</evidence>
<dbReference type="PANTHER" id="PTHR21220">
    <property type="entry name" value="DNA-DEPENDENT METALLOPROTEASE SPRTN"/>
    <property type="match status" value="1"/>
</dbReference>
<evidence type="ECO:0000256" key="4">
    <source>
        <dbReference type="ARBA" id="ARBA00022454"/>
    </source>
</evidence>
<evidence type="ECO:0000256" key="6">
    <source>
        <dbReference type="ARBA" id="ARBA00022723"/>
    </source>
</evidence>
<feature type="region of interest" description="Disordered" evidence="16">
    <location>
        <begin position="44"/>
        <end position="83"/>
    </location>
</feature>
<dbReference type="InterPro" id="IPR006640">
    <property type="entry name" value="SprT-like_domain"/>
</dbReference>
<evidence type="ECO:0000256" key="8">
    <source>
        <dbReference type="ARBA" id="ARBA00022771"/>
    </source>
</evidence>
<evidence type="ECO:0000313" key="18">
    <source>
        <dbReference type="EMBL" id="KAL5108328.1"/>
    </source>
</evidence>
<keyword evidence="5" id="KW-0645">Protease</keyword>
<keyword evidence="7 15" id="KW-0227">DNA damage</keyword>
<evidence type="ECO:0000256" key="10">
    <source>
        <dbReference type="ARBA" id="ARBA00022833"/>
    </source>
</evidence>
<proteinExistence type="inferred from homology"/>
<feature type="compositionally biased region" description="Basic residues" evidence="16">
    <location>
        <begin position="286"/>
        <end position="298"/>
    </location>
</feature>
<evidence type="ECO:0000256" key="9">
    <source>
        <dbReference type="ARBA" id="ARBA00022801"/>
    </source>
</evidence>
<evidence type="ECO:0000313" key="19">
    <source>
        <dbReference type="Proteomes" id="UP001651158"/>
    </source>
</evidence>
<comment type="subcellular location">
    <subcellularLocation>
        <location evidence="2">Chromosome</location>
    </subcellularLocation>
    <subcellularLocation>
        <location evidence="1">Nucleus</location>
    </subcellularLocation>
</comment>
<keyword evidence="9" id="KW-0378">Hydrolase</keyword>
<dbReference type="PROSITE" id="PS51908">
    <property type="entry name" value="ZF_UBZ4"/>
    <property type="match status" value="1"/>
</dbReference>
<dbReference type="InterPro" id="IPR006642">
    <property type="entry name" value="Rad18_UBZ4"/>
</dbReference>
<feature type="region of interest" description="Disordered" evidence="16">
    <location>
        <begin position="358"/>
        <end position="379"/>
    </location>
</feature>
<protein>
    <recommendedName>
        <fullName evidence="14">Protein with SprT-like domain at the N terminus</fullName>
    </recommendedName>
</protein>
<gene>
    <name evidence="18" type="ORF">TcWFU_000262</name>
</gene>
<keyword evidence="12 15" id="KW-0234">DNA repair</keyword>
<keyword evidence="10" id="KW-0862">Zinc</keyword>
<reference evidence="18 19" key="1">
    <citation type="journal article" date="2022" name="Front. Cell. Infect. Microbiol.">
        <title>The Genomes of Two Strains of Taenia crassiceps the Animal Model for the Study of Human Cysticercosis.</title>
        <authorList>
            <person name="Bobes R.J."/>
            <person name="Estrada K."/>
            <person name="Rios-Valencia D.G."/>
            <person name="Calderon-Gallegos A."/>
            <person name="de la Torre P."/>
            <person name="Carrero J.C."/>
            <person name="Sanchez-Flores A."/>
            <person name="Laclette J.P."/>
        </authorList>
    </citation>
    <scope>NUCLEOTIDE SEQUENCE [LARGE SCALE GENOMIC DNA]</scope>
    <source>
        <strain evidence="18">WFUcys</strain>
    </source>
</reference>
<comment type="caution">
    <text evidence="18">The sequence shown here is derived from an EMBL/GenBank/DDBJ whole genome shotgun (WGS) entry which is preliminary data.</text>
</comment>
<accession>A0ABR4QFI4</accession>
<evidence type="ECO:0000256" key="7">
    <source>
        <dbReference type="ARBA" id="ARBA00022763"/>
    </source>
</evidence>
<evidence type="ECO:0000256" key="5">
    <source>
        <dbReference type="ARBA" id="ARBA00022670"/>
    </source>
</evidence>
<evidence type="ECO:0000256" key="3">
    <source>
        <dbReference type="ARBA" id="ARBA00010724"/>
    </source>
</evidence>
<dbReference type="InterPro" id="IPR055220">
    <property type="entry name" value="SPRTN_ZBD"/>
</dbReference>
<evidence type="ECO:0000256" key="12">
    <source>
        <dbReference type="ARBA" id="ARBA00023204"/>
    </source>
</evidence>
<feature type="compositionally biased region" description="Low complexity" evidence="16">
    <location>
        <begin position="358"/>
        <end position="378"/>
    </location>
</feature>
<keyword evidence="4" id="KW-0158">Chromosome</keyword>
<evidence type="ECO:0000256" key="2">
    <source>
        <dbReference type="ARBA" id="ARBA00004286"/>
    </source>
</evidence>
<feature type="domain" description="UBZ4-type" evidence="17">
    <location>
        <begin position="396"/>
        <end position="422"/>
    </location>
</feature>
<dbReference type="PANTHER" id="PTHR21220:SF0">
    <property type="entry name" value="DNA-DEPENDENT METALLOPROTEASE SPRTN"/>
    <property type="match status" value="1"/>
</dbReference>
<dbReference type="Proteomes" id="UP001651158">
    <property type="component" value="Unassembled WGS sequence"/>
</dbReference>
<name>A0ABR4QFI4_9CEST</name>
<keyword evidence="8 15" id="KW-0863">Zinc-finger</keyword>
<keyword evidence="19" id="KW-1185">Reference proteome</keyword>
<feature type="compositionally biased region" description="Low complexity" evidence="16">
    <location>
        <begin position="52"/>
        <end position="64"/>
    </location>
</feature>
<feature type="region of interest" description="Disordered" evidence="16">
    <location>
        <begin position="286"/>
        <end position="306"/>
    </location>
</feature>